<feature type="transmembrane region" description="Helical" evidence="1">
    <location>
        <begin position="6"/>
        <end position="25"/>
    </location>
</feature>
<evidence type="ECO:0000313" key="3">
    <source>
        <dbReference type="Proteomes" id="UP000646659"/>
    </source>
</evidence>
<sequence length="153" mass="17450">MIIIPLVILLVLLILFISPYTMIITGTKKGREMDLELQIILWRFGIFRNKFKGAAEGKGDKFEFKRLIDLSGRALMARGILWILQREHYIPLTFRDWTSVLMLARMTLQGLQRSGYLWAISASTAGLRGVEIVARPDFSCEDVNGAPELRLSH</sequence>
<dbReference type="EMBL" id="QKOF01000007">
    <property type="protein sequence ID" value="MBE2900856.1"/>
    <property type="molecule type" value="Genomic_DNA"/>
</dbReference>
<evidence type="ECO:0008006" key="4">
    <source>
        <dbReference type="Google" id="ProtNLM"/>
    </source>
</evidence>
<comment type="caution">
    <text evidence="2">The sequence shown here is derived from an EMBL/GenBank/DDBJ whole genome shotgun (WGS) entry which is preliminary data.</text>
</comment>
<gene>
    <name evidence="2" type="ORF">DNK57_08665</name>
</gene>
<evidence type="ECO:0000313" key="2">
    <source>
        <dbReference type="EMBL" id="MBE2900856.1"/>
    </source>
</evidence>
<keyword evidence="1" id="KW-0812">Transmembrane</keyword>
<name>A0A842YN94_METTF</name>
<reference evidence="2" key="1">
    <citation type="submission" date="2018-06" db="EMBL/GenBank/DDBJ databases">
        <title>Draft genome sequence of Methanothermobacter thermautotrophicus Strain WHS, a thermophilic, hydrogenotrophic methanogen isolated from Washburn Hot Springs in Yellowstone National Park, USA.</title>
        <authorList>
            <person name="Mckay L.J."/>
            <person name="Klingelsmith K."/>
            <person name="Inskeep W.P."/>
            <person name="Fields M.W."/>
        </authorList>
    </citation>
    <scope>NUCLEOTIDE SEQUENCE</scope>
    <source>
        <strain evidence="2">WHS</strain>
    </source>
</reference>
<keyword evidence="1" id="KW-1133">Transmembrane helix</keyword>
<accession>A0A842YN94</accession>
<dbReference type="Proteomes" id="UP000646659">
    <property type="component" value="Unassembled WGS sequence"/>
</dbReference>
<organism evidence="2 3">
    <name type="scientific">Methanothermobacter thermautotrophicus</name>
    <name type="common">Methanobacterium thermoformicicum</name>
    <dbReference type="NCBI Taxonomy" id="145262"/>
    <lineage>
        <taxon>Archaea</taxon>
        <taxon>Methanobacteriati</taxon>
        <taxon>Methanobacteriota</taxon>
        <taxon>Methanomada group</taxon>
        <taxon>Methanobacteria</taxon>
        <taxon>Methanobacteriales</taxon>
        <taxon>Methanobacteriaceae</taxon>
        <taxon>Methanothermobacter</taxon>
    </lineage>
</organism>
<proteinExistence type="predicted"/>
<keyword evidence="1" id="KW-0472">Membrane</keyword>
<evidence type="ECO:0000256" key="1">
    <source>
        <dbReference type="SAM" id="Phobius"/>
    </source>
</evidence>
<protein>
    <recommendedName>
        <fullName evidence="4">DUF2953 domain-containing protein</fullName>
    </recommendedName>
</protein>
<dbReference type="AlphaFoldDB" id="A0A842YN94"/>